<feature type="region of interest" description="Disordered" evidence="1">
    <location>
        <begin position="227"/>
        <end position="277"/>
    </location>
</feature>
<dbReference type="EMBL" id="CP009820">
    <property type="protein sequence ID" value="ATZ58837.1"/>
    <property type="molecule type" value="Genomic_DNA"/>
</dbReference>
<evidence type="ECO:0000256" key="1">
    <source>
        <dbReference type="SAM" id="MobiDB-lite"/>
    </source>
</evidence>
<reference evidence="2 3" key="1">
    <citation type="journal article" date="2011" name="PLoS Genet.">
        <title>Genomic analysis of the necrotrophic fungal pathogens Sclerotinia sclerotiorum and Botrytis cinerea.</title>
        <authorList>
            <person name="Amselem J."/>
            <person name="Cuomo C.A."/>
            <person name="van Kan J.A."/>
            <person name="Viaud M."/>
            <person name="Benito E.P."/>
            <person name="Couloux A."/>
            <person name="Coutinho P.M."/>
            <person name="de Vries R.P."/>
            <person name="Dyer P.S."/>
            <person name="Fillinger S."/>
            <person name="Fournier E."/>
            <person name="Gout L."/>
            <person name="Hahn M."/>
            <person name="Kohn L."/>
            <person name="Lapalu N."/>
            <person name="Plummer K.M."/>
            <person name="Pradier J.M."/>
            <person name="Quevillon E."/>
            <person name="Sharon A."/>
            <person name="Simon A."/>
            <person name="ten Have A."/>
            <person name="Tudzynski B."/>
            <person name="Tudzynski P."/>
            <person name="Wincker P."/>
            <person name="Andrew M."/>
            <person name="Anthouard V."/>
            <person name="Beever R.E."/>
            <person name="Beffa R."/>
            <person name="Benoit I."/>
            <person name="Bouzid O."/>
            <person name="Brault B."/>
            <person name="Chen Z."/>
            <person name="Choquer M."/>
            <person name="Collemare J."/>
            <person name="Cotton P."/>
            <person name="Danchin E.G."/>
            <person name="Da Silva C."/>
            <person name="Gautier A."/>
            <person name="Giraud C."/>
            <person name="Giraud T."/>
            <person name="Gonzalez C."/>
            <person name="Grossetete S."/>
            <person name="Guldener U."/>
            <person name="Henrissat B."/>
            <person name="Howlett B.J."/>
            <person name="Kodira C."/>
            <person name="Kretschmer M."/>
            <person name="Lappartient A."/>
            <person name="Leroch M."/>
            <person name="Levis C."/>
            <person name="Mauceli E."/>
            <person name="Neuveglise C."/>
            <person name="Oeser B."/>
            <person name="Pearson M."/>
            <person name="Poulain J."/>
            <person name="Poussereau N."/>
            <person name="Quesneville H."/>
            <person name="Rascle C."/>
            <person name="Schumacher J."/>
            <person name="Segurens B."/>
            <person name="Sexton A."/>
            <person name="Silva E."/>
            <person name="Sirven C."/>
            <person name="Soanes D.M."/>
            <person name="Talbot N.J."/>
            <person name="Templeton M."/>
            <person name="Yandava C."/>
            <person name="Yarden O."/>
            <person name="Zeng Q."/>
            <person name="Rollins J.A."/>
            <person name="Lebrun M.H."/>
            <person name="Dickman M."/>
        </authorList>
    </citation>
    <scope>NUCLEOTIDE SEQUENCE [LARGE SCALE GENOMIC DNA]</scope>
    <source>
        <strain evidence="2 3">B05.10</strain>
    </source>
</reference>
<dbReference type="VEuPathDB" id="FungiDB:Bcin16g05060"/>
<dbReference type="GeneID" id="5431284"/>
<dbReference type="Proteomes" id="UP000001798">
    <property type="component" value="Chromosome 16"/>
</dbReference>
<name>A0A384K804_BOTFB</name>
<dbReference type="KEGG" id="bfu:BCIN_16g05060"/>
<evidence type="ECO:0000313" key="3">
    <source>
        <dbReference type="Proteomes" id="UP000001798"/>
    </source>
</evidence>
<dbReference type="OrthoDB" id="3560183at2759"/>
<feature type="compositionally biased region" description="Basic and acidic residues" evidence="1">
    <location>
        <begin position="258"/>
        <end position="269"/>
    </location>
</feature>
<keyword evidence="3" id="KW-1185">Reference proteome</keyword>
<proteinExistence type="predicted"/>
<dbReference type="AlphaFoldDB" id="A0A384K804"/>
<dbReference type="RefSeq" id="XP_024554046.1">
    <property type="nucleotide sequence ID" value="XM_024698229.1"/>
</dbReference>
<organism evidence="2 3">
    <name type="scientific">Botryotinia fuckeliana (strain B05.10)</name>
    <name type="common">Noble rot fungus</name>
    <name type="synonym">Botrytis cinerea</name>
    <dbReference type="NCBI Taxonomy" id="332648"/>
    <lineage>
        <taxon>Eukaryota</taxon>
        <taxon>Fungi</taxon>
        <taxon>Dikarya</taxon>
        <taxon>Ascomycota</taxon>
        <taxon>Pezizomycotina</taxon>
        <taxon>Leotiomycetes</taxon>
        <taxon>Helotiales</taxon>
        <taxon>Sclerotiniaceae</taxon>
        <taxon>Botrytis</taxon>
    </lineage>
</organism>
<evidence type="ECO:0000313" key="2">
    <source>
        <dbReference type="EMBL" id="ATZ58837.1"/>
    </source>
</evidence>
<reference evidence="2 3" key="2">
    <citation type="journal article" date="2012" name="Eukaryot. Cell">
        <title>Genome update of Botrytis cinerea strains B05.10 and T4.</title>
        <authorList>
            <person name="Staats M."/>
            <person name="van Kan J.A."/>
        </authorList>
    </citation>
    <scope>NUCLEOTIDE SEQUENCE [LARGE SCALE GENOMIC DNA]</scope>
    <source>
        <strain evidence="2 3">B05.10</strain>
    </source>
</reference>
<protein>
    <submittedName>
        <fullName evidence="2">Uncharacterized protein</fullName>
    </submittedName>
</protein>
<reference evidence="2 3" key="3">
    <citation type="journal article" date="2017" name="Mol. Plant Pathol.">
        <title>A gapless genome sequence of the fungus Botrytis cinerea.</title>
        <authorList>
            <person name="Van Kan J.A."/>
            <person name="Stassen J.H."/>
            <person name="Mosbach A."/>
            <person name="Van Der Lee T.A."/>
            <person name="Faino L."/>
            <person name="Farmer A.D."/>
            <person name="Papasotiriou D.G."/>
            <person name="Zhou S."/>
            <person name="Seidl M.F."/>
            <person name="Cottam E."/>
            <person name="Edel D."/>
            <person name="Hahn M."/>
            <person name="Schwartz D.C."/>
            <person name="Dietrich R.A."/>
            <person name="Widdison S."/>
            <person name="Scalliet G."/>
        </authorList>
    </citation>
    <scope>NUCLEOTIDE SEQUENCE [LARGE SCALE GENOMIC DNA]</scope>
    <source>
        <strain evidence="2 3">B05.10</strain>
    </source>
</reference>
<sequence length="539" mass="62547">MLRTATAREQEDHRTHLHRVASSNLPVVPRKPWEYYVAILQPGISLEKCEHGDFLWIKVKGTVTIEKILTSHFKRTGRNSILMDGDVGLSIDTKIEDIKCLGLGVYAFWEIVKVEKWWEYKVSSTCVDGRTRPANKEICGRILENTVASAMAHEKIGLIEPRSFFQNTSAKPHSMVKKEESGSLFKKTVTSTLTAYEDMRAIKFKNKTNPRPSERKEEKPWSWETSVPLIVDNTPGSRRKQTPRELLKNTSSMIPSYKSKEEKSEERSEATPTETASYVIIAGQKRKRARVTKEETSKRELAQEDRAEIIKRRRMELELEATADNTIKQTRTELDKKLDLMKLKNKKSPAIDLLIKPFAENTKLDLKRHDDYVAKRRNNMEANSHGLGKLELKNILQRFEISWERQRQDIVNRDPQFKQRVRSEPQKSTEIITSSDQCHGSLESIFKEREIHLDLEAIQRQLDIAKREHPQSNFTLRYSRDTVRLECAHCPDIDIRMGLKDFRDVAGIVKRHQASKYHMDNRYNEAQRICGAQQPKNKI</sequence>
<gene>
    <name evidence="2" type="ORF">BCIN_16g05060</name>
</gene>
<accession>A0A384K804</accession>